<comment type="caution">
    <text evidence="1">The sequence shown here is derived from an EMBL/GenBank/DDBJ whole genome shotgun (WGS) entry which is preliminary data.</text>
</comment>
<dbReference type="EMBL" id="BDES01000076">
    <property type="protein sequence ID" value="GCD54091.1"/>
    <property type="molecule type" value="Genomic_DNA"/>
</dbReference>
<evidence type="ECO:0000313" key="1">
    <source>
        <dbReference type="EMBL" id="GCD54091.1"/>
    </source>
</evidence>
<protein>
    <submittedName>
        <fullName evidence="1">Uncharacterized protein</fullName>
    </submittedName>
</protein>
<accession>A0A401WXP1</accession>
<name>A0A401WXP1_ACEPA</name>
<organism evidence="1 2">
    <name type="scientific">Acetobacter pasteurianus NBRC 3188</name>
    <dbReference type="NCBI Taxonomy" id="1226663"/>
    <lineage>
        <taxon>Bacteria</taxon>
        <taxon>Pseudomonadati</taxon>
        <taxon>Pseudomonadota</taxon>
        <taxon>Alphaproteobacteria</taxon>
        <taxon>Acetobacterales</taxon>
        <taxon>Acetobacteraceae</taxon>
        <taxon>Acetobacter</taxon>
    </lineage>
</organism>
<sequence>MTDHPMRDAVIRIVKRSDDGHDHCCFCRTETNMLSASQDVPCCNDCSADHLEPQIPTRQQWLDEEMWLRFQSSEKDQPPLKPNYIFRTSKTYSEMIRAGETLPPYRNSLRWKTEQFYLEWLTGLKVGDHFFVLSGYNGENPEILKIEKVTKNQIVAKKKKWSRSTGLLIANPNPLYRMQEVTAQNIKLKNSSGSSRAT</sequence>
<dbReference type="RefSeq" id="WP_124296423.1">
    <property type="nucleotide sequence ID" value="NZ_BDES01000076.1"/>
</dbReference>
<reference evidence="1 2" key="1">
    <citation type="submission" date="2016-06" db="EMBL/GenBank/DDBJ databases">
        <title>Acetobacter pasteurianus NBRC 3188 whole genome sequencing project.</title>
        <authorList>
            <person name="Matsutani M."/>
            <person name="Shiwa Y."/>
            <person name="Okamoto-Kainuma A."/>
            <person name="Ishikawa M."/>
            <person name="Koizumi Y."/>
            <person name="Yoshikawa H."/>
            <person name="Yakushi T."/>
            <person name="Matsushita K."/>
        </authorList>
    </citation>
    <scope>NUCLEOTIDE SEQUENCE [LARGE SCALE GENOMIC DNA]</scope>
    <source>
        <strain evidence="1 2">NBRC 3188</strain>
    </source>
</reference>
<proteinExistence type="predicted"/>
<gene>
    <name evidence="1" type="ORF">NBRC3188_2788</name>
</gene>
<evidence type="ECO:0000313" key="2">
    <source>
        <dbReference type="Proteomes" id="UP000287300"/>
    </source>
</evidence>
<dbReference type="Proteomes" id="UP000287300">
    <property type="component" value="Unassembled WGS sequence"/>
</dbReference>
<dbReference type="AlphaFoldDB" id="A0A401WXP1"/>